<evidence type="ECO:0000313" key="3">
    <source>
        <dbReference type="Proteomes" id="UP000199495"/>
    </source>
</evidence>
<dbReference type="Proteomes" id="UP000199495">
    <property type="component" value="Unassembled WGS sequence"/>
</dbReference>
<evidence type="ECO:0000313" key="2">
    <source>
        <dbReference type="EMBL" id="SDG49531.1"/>
    </source>
</evidence>
<dbReference type="SUPFAM" id="SSF47413">
    <property type="entry name" value="lambda repressor-like DNA-binding domains"/>
    <property type="match status" value="1"/>
</dbReference>
<sequence>MNFGPVDANEAQIFAVEELRADVQYEVLRALKADGLKQADLAARLGCSAAWVSQLLSDDANLTLESVAKIFFALNRRWEGRVEPVDDHIQKVCGAEAGTRSSSWRQTESEEYQGHGTAATSKLLMAICRDTHSKRAYDAGLNDNGDFWMATKELA</sequence>
<evidence type="ECO:0000259" key="1">
    <source>
        <dbReference type="SMART" id="SM00530"/>
    </source>
</evidence>
<dbReference type="SMART" id="SM00530">
    <property type="entry name" value="HTH_XRE"/>
    <property type="match status" value="1"/>
</dbReference>
<dbReference type="CDD" id="cd00093">
    <property type="entry name" value="HTH_XRE"/>
    <property type="match status" value="1"/>
</dbReference>
<organism evidence="2 3">
    <name type="scientific">Pelagibacterium luteolum</name>
    <dbReference type="NCBI Taxonomy" id="440168"/>
    <lineage>
        <taxon>Bacteria</taxon>
        <taxon>Pseudomonadati</taxon>
        <taxon>Pseudomonadota</taxon>
        <taxon>Alphaproteobacteria</taxon>
        <taxon>Hyphomicrobiales</taxon>
        <taxon>Devosiaceae</taxon>
        <taxon>Pelagibacterium</taxon>
    </lineage>
</organism>
<proteinExistence type="predicted"/>
<feature type="domain" description="HTH cro/C1-type" evidence="1">
    <location>
        <begin position="26"/>
        <end position="81"/>
    </location>
</feature>
<dbReference type="OrthoDB" id="8451582at2"/>
<name>A0A1G7UQK6_9HYPH</name>
<keyword evidence="3" id="KW-1185">Reference proteome</keyword>
<protein>
    <recommendedName>
        <fullName evidence="1">HTH cro/C1-type domain-containing protein</fullName>
    </recommendedName>
</protein>
<accession>A0A1G7UQK6</accession>
<gene>
    <name evidence="2" type="ORF">SAMN04487974_103203</name>
</gene>
<dbReference type="GO" id="GO:0003677">
    <property type="term" value="F:DNA binding"/>
    <property type="evidence" value="ECO:0007669"/>
    <property type="project" value="InterPro"/>
</dbReference>
<dbReference type="EMBL" id="FNCS01000003">
    <property type="protein sequence ID" value="SDG49531.1"/>
    <property type="molecule type" value="Genomic_DNA"/>
</dbReference>
<dbReference type="RefSeq" id="WP_090594253.1">
    <property type="nucleotide sequence ID" value="NZ_FNCS01000003.1"/>
</dbReference>
<dbReference type="Gene3D" id="1.10.260.40">
    <property type="entry name" value="lambda repressor-like DNA-binding domains"/>
    <property type="match status" value="1"/>
</dbReference>
<dbReference type="InterPro" id="IPR010982">
    <property type="entry name" value="Lambda_DNA-bd_dom_sf"/>
</dbReference>
<dbReference type="AlphaFoldDB" id="A0A1G7UQK6"/>
<dbReference type="InterPro" id="IPR001387">
    <property type="entry name" value="Cro/C1-type_HTH"/>
</dbReference>
<reference evidence="2 3" key="1">
    <citation type="submission" date="2016-10" db="EMBL/GenBank/DDBJ databases">
        <authorList>
            <person name="de Groot N.N."/>
        </authorList>
    </citation>
    <scope>NUCLEOTIDE SEQUENCE [LARGE SCALE GENOMIC DNA]</scope>
    <source>
        <strain evidence="2 3">CGMCC 1.10267</strain>
    </source>
</reference>